<feature type="compositionally biased region" description="Polar residues" evidence="1">
    <location>
        <begin position="57"/>
        <end position="66"/>
    </location>
</feature>
<evidence type="ECO:0000256" key="1">
    <source>
        <dbReference type="SAM" id="MobiDB-lite"/>
    </source>
</evidence>
<accession>A0AA39U689</accession>
<feature type="compositionally biased region" description="Polar residues" evidence="1">
    <location>
        <begin position="149"/>
        <end position="159"/>
    </location>
</feature>
<dbReference type="AlphaFoldDB" id="A0AA39U689"/>
<gene>
    <name evidence="2" type="ORF">EV420DRAFT_428677</name>
</gene>
<feature type="compositionally biased region" description="Basic residues" evidence="1">
    <location>
        <begin position="925"/>
        <end position="937"/>
    </location>
</feature>
<feature type="region of interest" description="Disordered" evidence="1">
    <location>
        <begin position="361"/>
        <end position="510"/>
    </location>
</feature>
<protein>
    <submittedName>
        <fullName evidence="2">LIM-domain binding protein-domain-containing protein</fullName>
    </submittedName>
</protein>
<feature type="compositionally biased region" description="Polar residues" evidence="1">
    <location>
        <begin position="847"/>
        <end position="856"/>
    </location>
</feature>
<name>A0AA39U689_ARMTA</name>
<keyword evidence="3" id="KW-1185">Reference proteome</keyword>
<feature type="region of interest" description="Disordered" evidence="1">
    <location>
        <begin position="829"/>
        <end position="937"/>
    </location>
</feature>
<feature type="compositionally biased region" description="Polar residues" evidence="1">
    <location>
        <begin position="421"/>
        <end position="447"/>
    </location>
</feature>
<dbReference type="Proteomes" id="UP001175211">
    <property type="component" value="Unassembled WGS sequence"/>
</dbReference>
<feature type="compositionally biased region" description="Low complexity" evidence="1">
    <location>
        <begin position="215"/>
        <end position="230"/>
    </location>
</feature>
<feature type="compositionally biased region" description="Low complexity" evidence="1">
    <location>
        <begin position="35"/>
        <end position="45"/>
    </location>
</feature>
<feature type="compositionally biased region" description="Low complexity" evidence="1">
    <location>
        <begin position="448"/>
        <end position="466"/>
    </location>
</feature>
<feature type="region of interest" description="Disordered" evidence="1">
    <location>
        <begin position="1"/>
        <end position="66"/>
    </location>
</feature>
<proteinExistence type="predicted"/>
<evidence type="ECO:0000313" key="2">
    <source>
        <dbReference type="EMBL" id="KAK0467805.1"/>
    </source>
</evidence>
<feature type="region of interest" description="Disordered" evidence="1">
    <location>
        <begin position="149"/>
        <end position="180"/>
    </location>
</feature>
<dbReference type="PANTHER" id="PTHR10378">
    <property type="entry name" value="LIM DOMAIN-BINDING PROTEIN"/>
    <property type="match status" value="1"/>
</dbReference>
<feature type="compositionally biased region" description="Low complexity" evidence="1">
    <location>
        <begin position="160"/>
        <end position="171"/>
    </location>
</feature>
<dbReference type="Pfam" id="PF01803">
    <property type="entry name" value="LIM_bind"/>
    <property type="match status" value="1"/>
</dbReference>
<dbReference type="InterPro" id="IPR029005">
    <property type="entry name" value="LIM-bd/SEUSS"/>
</dbReference>
<feature type="compositionally biased region" description="Low complexity" evidence="1">
    <location>
        <begin position="404"/>
        <end position="420"/>
    </location>
</feature>
<feature type="compositionally biased region" description="Polar residues" evidence="1">
    <location>
        <begin position="300"/>
        <end position="321"/>
    </location>
</feature>
<reference evidence="2" key="1">
    <citation type="submission" date="2023-06" db="EMBL/GenBank/DDBJ databases">
        <authorList>
            <consortium name="Lawrence Berkeley National Laboratory"/>
            <person name="Ahrendt S."/>
            <person name="Sahu N."/>
            <person name="Indic B."/>
            <person name="Wong-Bajracharya J."/>
            <person name="Merenyi Z."/>
            <person name="Ke H.-M."/>
            <person name="Monk M."/>
            <person name="Kocsube S."/>
            <person name="Drula E."/>
            <person name="Lipzen A."/>
            <person name="Balint B."/>
            <person name="Henrissat B."/>
            <person name="Andreopoulos B."/>
            <person name="Martin F.M."/>
            <person name="Harder C.B."/>
            <person name="Rigling D."/>
            <person name="Ford K.L."/>
            <person name="Foster G.D."/>
            <person name="Pangilinan J."/>
            <person name="Papanicolaou A."/>
            <person name="Barry K."/>
            <person name="LaButti K."/>
            <person name="Viragh M."/>
            <person name="Koriabine M."/>
            <person name="Yan M."/>
            <person name="Riley R."/>
            <person name="Champramary S."/>
            <person name="Plett K.L."/>
            <person name="Tsai I.J."/>
            <person name="Slot J."/>
            <person name="Sipos G."/>
            <person name="Plett J."/>
            <person name="Nagy L.G."/>
            <person name="Grigoriev I.V."/>
        </authorList>
    </citation>
    <scope>NUCLEOTIDE SEQUENCE</scope>
    <source>
        <strain evidence="2">CCBAS 213</strain>
    </source>
</reference>
<feature type="compositionally biased region" description="Polar residues" evidence="1">
    <location>
        <begin position="275"/>
        <end position="285"/>
    </location>
</feature>
<feature type="compositionally biased region" description="Low complexity" evidence="1">
    <location>
        <begin position="484"/>
        <end position="501"/>
    </location>
</feature>
<feature type="region of interest" description="Disordered" evidence="1">
    <location>
        <begin position="212"/>
        <end position="342"/>
    </location>
</feature>
<feature type="compositionally biased region" description="Polar residues" evidence="1">
    <location>
        <begin position="898"/>
        <end position="918"/>
    </location>
</feature>
<feature type="compositionally biased region" description="Low complexity" evidence="1">
    <location>
        <begin position="878"/>
        <end position="897"/>
    </location>
</feature>
<feature type="region of interest" description="Disordered" evidence="1">
    <location>
        <begin position="693"/>
        <end position="715"/>
    </location>
</feature>
<sequence length="937" mass="100576">MNVNVRPEMLRQGMGQPPMLGLSSGPFMQSPPQPGQQQQLGMPSSTVPPMAMLSGGPPNQNPSIQHQRYPMPVQQQHPSAGPTQRPMLMRPVQSMNPSPGGAHMNINFGNNPMMQQQQQQQSIANRRVSHTQPLPPGGNHIGSLPMGINQQGNMPTQMRQPPAHGQAQQPQMRQPSGHMSPEMAMGMRSASGNPGLPQNVVRTGSAQMGIMNGIPQPGQPQSMQGGMQSSHQNNFQSPVPLPLQHQTAQIPPSPRPPSHPSSHTPAMNMGPGPSQPNINRPQMASDNPMAFMDFSAPQFPGQTSSGGNNQFPFVPSSTPPTQMGEMSRTLPSNIANTPPNRTAFQLTPAQQFEQMQQQGTENYNSFGMPPPPRPPSHNHHHAPLPQSQPSSHPPSPSDNINTYPRPGSRPRSQSGRPSSSHTPRITQSQLPTNTALATTGRIPSQHTGPQPQSGLQPPPVLSSSQPAGPPRPPNQPQGNLTHGSPASSSTVSSTDQHAPASAPRPPPVSLVTTALGSGQGLTRLLQFSGNLSNESKTKLQLSWWNDLIKEYFTQKAVMKITLWKDNQKTEAKPFEIGVPILPRFFLVTTQSGVKSMTLTLDGARERMYSQGHSVVECVTAVWTYKYNNGYTVTLRGPLTAHVVITSPHPPGTSSATGNYVLKFDDFQFDANYHDKYIALESIIGTRMIESPKTPRMRNVPTPGPNGVVNQEDEDKKWEEPRIVIEQGSIPGEPVNAFGIPQATMRCLELAESVAQMTDLITFSNDTKLGPIDALNKYANRLRDAMPIVPLTGGQHMMNGMNQMNTGGGMMSHPFASFPTASAMSSTTLYSSAPTSVTNPAPLPQPQAPTSSISSPQNAPPSAHNSPTKQHKTIPHNQNASSSTASSSTPTSTANTPALSNASLKRKQPSGNISPTTGPEQPPPKRATRKRGRTTGGG</sequence>
<dbReference type="GeneID" id="85365620"/>
<feature type="compositionally biased region" description="Polar residues" evidence="1">
    <location>
        <begin position="829"/>
        <end position="838"/>
    </location>
</feature>
<organism evidence="2 3">
    <name type="scientific">Armillaria tabescens</name>
    <name type="common">Ringless honey mushroom</name>
    <name type="synonym">Agaricus tabescens</name>
    <dbReference type="NCBI Taxonomy" id="1929756"/>
    <lineage>
        <taxon>Eukaryota</taxon>
        <taxon>Fungi</taxon>
        <taxon>Dikarya</taxon>
        <taxon>Basidiomycota</taxon>
        <taxon>Agaricomycotina</taxon>
        <taxon>Agaricomycetes</taxon>
        <taxon>Agaricomycetidae</taxon>
        <taxon>Agaricales</taxon>
        <taxon>Marasmiineae</taxon>
        <taxon>Physalacriaceae</taxon>
        <taxon>Desarmillaria</taxon>
    </lineage>
</organism>
<feature type="compositionally biased region" description="Polar residues" evidence="1">
    <location>
        <begin position="329"/>
        <end position="342"/>
    </location>
</feature>
<dbReference type="RefSeq" id="XP_060338080.1">
    <property type="nucleotide sequence ID" value="XM_060482072.1"/>
</dbReference>
<evidence type="ECO:0000313" key="3">
    <source>
        <dbReference type="Proteomes" id="UP001175211"/>
    </source>
</evidence>
<comment type="caution">
    <text evidence="2">The sequence shown here is derived from an EMBL/GenBank/DDBJ whole genome shotgun (WGS) entry which is preliminary data.</text>
</comment>
<dbReference type="EMBL" id="JAUEPS010000002">
    <property type="protein sequence ID" value="KAK0467805.1"/>
    <property type="molecule type" value="Genomic_DNA"/>
</dbReference>